<dbReference type="PANTHER" id="PTHR11524:SF16">
    <property type="entry name" value="LARGE RIBOSOMAL SUBUNIT PROTEIN UL30"/>
    <property type="match status" value="1"/>
</dbReference>
<keyword evidence="3 4" id="KW-0687">Ribonucleoprotein</keyword>
<dbReference type="InterPro" id="IPR016082">
    <property type="entry name" value="Ribosomal_uL30_ferredoxin-like"/>
</dbReference>
<dbReference type="SUPFAM" id="SSF55129">
    <property type="entry name" value="Ribosomal protein L30p/L7e"/>
    <property type="match status" value="1"/>
</dbReference>
<name>A0A1L2JK78_9CREN</name>
<dbReference type="InterPro" id="IPR035808">
    <property type="entry name" value="Ribosomal_uL30_euk_arc"/>
</dbReference>
<dbReference type="GO" id="GO:0003723">
    <property type="term" value="F:RNA binding"/>
    <property type="evidence" value="ECO:0007669"/>
    <property type="project" value="TreeGrafter"/>
</dbReference>
<dbReference type="PANTHER" id="PTHR11524">
    <property type="entry name" value="60S RIBOSOMAL PROTEIN L7"/>
    <property type="match status" value="1"/>
</dbReference>
<dbReference type="GO" id="GO:0000463">
    <property type="term" value="P:maturation of LSU-rRNA from tricistronic rRNA transcript (SSU-rRNA, 5.8S rRNA, LSU-rRNA)"/>
    <property type="evidence" value="ECO:0007669"/>
    <property type="project" value="TreeGrafter"/>
</dbReference>
<dbReference type="GO" id="GO:0022625">
    <property type="term" value="C:cytosolic large ribosomal subunit"/>
    <property type="evidence" value="ECO:0007669"/>
    <property type="project" value="UniProtKB-UniRule"/>
</dbReference>
<protein>
    <recommendedName>
        <fullName evidence="4">Large ribosomal subunit protein uL30</fullName>
    </recommendedName>
</protein>
<organism evidence="6">
    <name type="scientific">uncultured korarchaeote</name>
    <dbReference type="NCBI Taxonomy" id="161241"/>
    <lineage>
        <taxon>Archaea</taxon>
        <taxon>Thermoproteota</taxon>
        <taxon>environmental samples</taxon>
    </lineage>
</organism>
<dbReference type="GO" id="GO:0006412">
    <property type="term" value="P:translation"/>
    <property type="evidence" value="ECO:0007669"/>
    <property type="project" value="UniProtKB-UniRule"/>
</dbReference>
<proteinExistence type="inferred from homology"/>
<dbReference type="InterPro" id="IPR005997">
    <property type="entry name" value="Ribosomal_uL30_arc"/>
</dbReference>
<evidence type="ECO:0000256" key="2">
    <source>
        <dbReference type="ARBA" id="ARBA00022980"/>
    </source>
</evidence>
<evidence type="ECO:0000256" key="3">
    <source>
        <dbReference type="ARBA" id="ARBA00023274"/>
    </source>
</evidence>
<dbReference type="EMBL" id="KX765042">
    <property type="protein sequence ID" value="AOZ56128.1"/>
    <property type="molecule type" value="Genomic_DNA"/>
</dbReference>
<reference evidence="6" key="1">
    <citation type="journal article" date="2017" name="Nature">
        <title>Metagenomic exploration of ASGARD archaea illuminates the origin of cellular complexity in eukaryotes.</title>
        <authorList>
            <person name="Zaremba-Niedzwiedzka K."/>
            <person name="Caceres E.F."/>
            <person name="Saw J.H.W."/>
            <person name="Backstrom D."/>
            <person name="Juzokaite L."/>
            <person name="Vancaester E."/>
            <person name="Seitz K.W."/>
            <person name="Anantharaman K."/>
            <person name="Starnawski P."/>
            <person name="Kjeldsen K.U."/>
            <person name="Stott M.B."/>
            <person name="Nunoura T."/>
            <person name="Banfield J.F."/>
            <person name="Schramm A."/>
            <person name="Baker B.J."/>
            <person name="Spang A."/>
            <person name="Ettema T.J.G."/>
        </authorList>
    </citation>
    <scope>NUCLEOTIDE SEQUENCE</scope>
    <source>
        <strain evidence="6">TIV_1</strain>
    </source>
</reference>
<evidence type="ECO:0000259" key="5">
    <source>
        <dbReference type="Pfam" id="PF00327"/>
    </source>
</evidence>
<sequence>MKLSLDPDGRLMAVIRIKGRIGLKPKVRKTLELLRLKRKFYATVVPYMPEIRGMLQVAKDAITFGEIDKETLKLLLGKRGRTYGDKKVDWEEMIKNLNMQSMDELCEALLSGKIRIKDIPGLKPYFRLTPPSGGFKGSTKKSFKEGGETGYRGQEINKLLRRMV</sequence>
<dbReference type="GO" id="GO:0003735">
    <property type="term" value="F:structural constituent of ribosome"/>
    <property type="evidence" value="ECO:0007669"/>
    <property type="project" value="UniProtKB-UniRule"/>
</dbReference>
<dbReference type="NCBIfam" id="NF004711">
    <property type="entry name" value="PRK06049.1"/>
    <property type="match status" value="1"/>
</dbReference>
<gene>
    <name evidence="4" type="primary">rpl30</name>
</gene>
<dbReference type="AlphaFoldDB" id="A0A1L2JK78"/>
<evidence type="ECO:0000256" key="1">
    <source>
        <dbReference type="ARBA" id="ARBA00007594"/>
    </source>
</evidence>
<dbReference type="CDD" id="cd01657">
    <property type="entry name" value="Ribosomal_L7_archeal_euk"/>
    <property type="match status" value="1"/>
</dbReference>
<feature type="domain" description="Large ribosomal subunit protein uL30-like ferredoxin-like fold" evidence="5">
    <location>
        <begin position="13"/>
        <end position="60"/>
    </location>
</feature>
<accession>A0A1L2JK78</accession>
<dbReference type="HAMAP" id="MF_01371_A">
    <property type="entry name" value="Ribosomal_uL30_A"/>
    <property type="match status" value="1"/>
</dbReference>
<dbReference type="Gene3D" id="3.30.1390.20">
    <property type="entry name" value="Ribosomal protein L30, ferredoxin-like fold domain"/>
    <property type="match status" value="1"/>
</dbReference>
<evidence type="ECO:0000313" key="6">
    <source>
        <dbReference type="EMBL" id="AOZ56128.1"/>
    </source>
</evidence>
<comment type="similarity">
    <text evidence="1 4">Belongs to the universal ribosomal protein uL30 family.</text>
</comment>
<evidence type="ECO:0000256" key="4">
    <source>
        <dbReference type="HAMAP-Rule" id="MF_01371"/>
    </source>
</evidence>
<keyword evidence="2 4" id="KW-0689">Ribosomal protein</keyword>
<dbReference type="NCBIfam" id="TIGR01309">
    <property type="entry name" value="uL30_arch"/>
    <property type="match status" value="1"/>
</dbReference>
<dbReference type="Gene3D" id="1.10.15.30">
    <property type="match status" value="1"/>
</dbReference>
<comment type="subunit">
    <text evidence="4">Part of the 50S ribosomal subunit.</text>
</comment>
<dbReference type="InterPro" id="IPR036919">
    <property type="entry name" value="Ribo_uL30_ferredoxin-like_sf"/>
</dbReference>
<dbReference type="Pfam" id="PF00327">
    <property type="entry name" value="Ribosomal_L30"/>
    <property type="match status" value="1"/>
</dbReference>
<dbReference type="InterPro" id="IPR039699">
    <property type="entry name" value="Ribosomal_uL30"/>
</dbReference>